<gene>
    <name evidence="1" type="ORF">O3V59_14000</name>
</gene>
<accession>A0A9X3TTG8</accession>
<proteinExistence type="predicted"/>
<sequence length="86" mass="10241">MRKQWLEEYERLVVAADDLHHRIDSCGRLIDKLLVDVYRGEHDDHEARILIQVLAEIQADVMQRYCRLRLQKAILARLIDGLHPFH</sequence>
<comment type="caution">
    <text evidence="1">The sequence shown here is derived from an EMBL/GenBank/DDBJ whole genome shotgun (WGS) entry which is preliminary data.</text>
</comment>
<evidence type="ECO:0000313" key="1">
    <source>
        <dbReference type="EMBL" id="MDA5109478.1"/>
    </source>
</evidence>
<name>A0A9X3TTG8_9BACL</name>
<evidence type="ECO:0000313" key="2">
    <source>
        <dbReference type="Proteomes" id="UP001151071"/>
    </source>
</evidence>
<protein>
    <submittedName>
        <fullName evidence="1">Uncharacterized protein</fullName>
    </submittedName>
</protein>
<keyword evidence="2" id="KW-1185">Reference proteome</keyword>
<dbReference type="EMBL" id="JAPYYP010000017">
    <property type="protein sequence ID" value="MDA5109478.1"/>
    <property type="molecule type" value="Genomic_DNA"/>
</dbReference>
<organism evidence="1 2">
    <name type="scientific">Brevibacillus thermoruber</name>
    <dbReference type="NCBI Taxonomy" id="33942"/>
    <lineage>
        <taxon>Bacteria</taxon>
        <taxon>Bacillati</taxon>
        <taxon>Bacillota</taxon>
        <taxon>Bacilli</taxon>
        <taxon>Bacillales</taxon>
        <taxon>Paenibacillaceae</taxon>
        <taxon>Brevibacillus</taxon>
    </lineage>
</organism>
<dbReference type="AlphaFoldDB" id="A0A9X3TTG8"/>
<reference evidence="1" key="1">
    <citation type="submission" date="2022-12" db="EMBL/GenBank/DDBJ databases">
        <title>Draft genome sequence of the thermophilic strain Brevibacillus thermoruber HT42, isolated from Los Humeros, Puebla, Mexico, with biotechnological potential.</title>
        <authorList>
            <person name="Lara Sanchez J."/>
            <person name="Solis Palacios R."/>
            <person name="Bustos Baena A.S."/>
            <person name="Ruz Baez A.E."/>
            <person name="Espinosa Luna G."/>
            <person name="Oliart Ros R.M."/>
        </authorList>
    </citation>
    <scope>NUCLEOTIDE SEQUENCE</scope>
    <source>
        <strain evidence="1">HT42</strain>
    </source>
</reference>
<dbReference type="RefSeq" id="WP_271140369.1">
    <property type="nucleotide sequence ID" value="NZ_JAPYYP010000017.1"/>
</dbReference>
<dbReference type="Proteomes" id="UP001151071">
    <property type="component" value="Unassembled WGS sequence"/>
</dbReference>